<dbReference type="GeneID" id="136092322"/>
<keyword evidence="2" id="KW-1185">Reference proteome</keyword>
<reference evidence="3 4" key="1">
    <citation type="submission" date="2025-05" db="UniProtKB">
        <authorList>
            <consortium name="RefSeq"/>
        </authorList>
    </citation>
    <scope>IDENTIFICATION</scope>
</reference>
<evidence type="ECO:0000313" key="3">
    <source>
        <dbReference type="RefSeq" id="XP_065676359.1"/>
    </source>
</evidence>
<proteinExistence type="predicted"/>
<dbReference type="RefSeq" id="XP_065676359.1">
    <property type="nucleotide sequence ID" value="XM_065820287.1"/>
</dbReference>
<dbReference type="RefSeq" id="XP_065676360.1">
    <property type="nucleotide sequence ID" value="XM_065820288.1"/>
</dbReference>
<evidence type="ECO:0000313" key="2">
    <source>
        <dbReference type="Proteomes" id="UP001652625"/>
    </source>
</evidence>
<dbReference type="Proteomes" id="UP001652625">
    <property type="component" value="Chromosome 15"/>
</dbReference>
<sequence>MSYALVFWVNSQQTSIVPSIAVSDKRMLTDDKRVGKVKWMDEKKKVPSEGWSSHDGRVLSISDKRIDLSKEENKYWTEKDNFDSDISKSPSSSNESHRVLFNEESASKKLKMYVCNSENKLKQKTEDYAAKSFNKRILSAISSNCYNENEMDSENLDKMPWFSQSQTVTAMLKSPNTARLPTSSSCSKCKLLASTVQKYRDDLPKMFGFMQQSLTSALSQSSSECLDNASSIASPQIASFAASTTTLSRSMDKPSANQQKNQQFIVNSPSPSNAVQNVTGVQQVDELLTVESNFFRIKILRLV</sequence>
<evidence type="ECO:0000256" key="1">
    <source>
        <dbReference type="SAM" id="MobiDB-lite"/>
    </source>
</evidence>
<evidence type="ECO:0000313" key="4">
    <source>
        <dbReference type="RefSeq" id="XP_065676360.1"/>
    </source>
</evidence>
<gene>
    <name evidence="3 4" type="primary">LOC136092322</name>
</gene>
<feature type="region of interest" description="Disordered" evidence="1">
    <location>
        <begin position="81"/>
        <end position="100"/>
    </location>
</feature>
<accession>A0ABM4DP50</accession>
<organism evidence="2 4">
    <name type="scientific">Hydra vulgaris</name>
    <name type="common">Hydra</name>
    <name type="synonym">Hydra attenuata</name>
    <dbReference type="NCBI Taxonomy" id="6087"/>
    <lineage>
        <taxon>Eukaryota</taxon>
        <taxon>Metazoa</taxon>
        <taxon>Cnidaria</taxon>
        <taxon>Hydrozoa</taxon>
        <taxon>Hydroidolina</taxon>
        <taxon>Anthoathecata</taxon>
        <taxon>Aplanulata</taxon>
        <taxon>Hydridae</taxon>
        <taxon>Hydra</taxon>
    </lineage>
</organism>
<protein>
    <submittedName>
        <fullName evidence="3 4">Uncharacterized protein LOC136092322 isoform X2</fullName>
    </submittedName>
</protein>
<name>A0ABM4DP50_HYDVU</name>